<evidence type="ECO:0000256" key="2">
    <source>
        <dbReference type="SAM" id="MobiDB-lite"/>
    </source>
</evidence>
<evidence type="ECO:0000256" key="3">
    <source>
        <dbReference type="SAM" id="SignalP"/>
    </source>
</evidence>
<feature type="compositionally biased region" description="Polar residues" evidence="2">
    <location>
        <begin position="1728"/>
        <end position="1739"/>
    </location>
</feature>
<feature type="coiled-coil region" evidence="1">
    <location>
        <begin position="1924"/>
        <end position="2010"/>
    </location>
</feature>
<feature type="coiled-coil region" evidence="1">
    <location>
        <begin position="161"/>
        <end position="188"/>
    </location>
</feature>
<feature type="coiled-coil region" evidence="1">
    <location>
        <begin position="608"/>
        <end position="654"/>
    </location>
</feature>
<keyword evidence="1" id="KW-0175">Coiled coil</keyword>
<name>A0A6M4JDF4_9MOLU</name>
<dbReference type="GO" id="GO:0031267">
    <property type="term" value="F:small GTPase binding"/>
    <property type="evidence" value="ECO:0007669"/>
    <property type="project" value="InterPro"/>
</dbReference>
<dbReference type="PROSITE" id="PS50166">
    <property type="entry name" value="IMPORTIN_B_NT"/>
    <property type="match status" value="1"/>
</dbReference>
<feature type="region of interest" description="Disordered" evidence="2">
    <location>
        <begin position="1727"/>
        <end position="1748"/>
    </location>
</feature>
<keyword evidence="3" id="KW-0732">Signal</keyword>
<evidence type="ECO:0000259" key="4">
    <source>
        <dbReference type="PROSITE" id="PS50166"/>
    </source>
</evidence>
<feature type="coiled-coil region" evidence="1">
    <location>
        <begin position="2457"/>
        <end position="2568"/>
    </location>
</feature>
<feature type="coiled-coil region" evidence="1">
    <location>
        <begin position="1627"/>
        <end position="1654"/>
    </location>
</feature>
<feature type="coiled-coil region" evidence="1">
    <location>
        <begin position="2052"/>
        <end position="2110"/>
    </location>
</feature>
<feature type="coiled-coil region" evidence="1">
    <location>
        <begin position="1784"/>
        <end position="1824"/>
    </location>
</feature>
<dbReference type="InterPro" id="IPR001494">
    <property type="entry name" value="Importin-beta_N"/>
</dbReference>
<gene>
    <name evidence="5" type="ORF">HLA92_01455</name>
</gene>
<evidence type="ECO:0000313" key="5">
    <source>
        <dbReference type="EMBL" id="QJR44099.1"/>
    </source>
</evidence>
<feature type="coiled-coil region" evidence="1">
    <location>
        <begin position="397"/>
        <end position="532"/>
    </location>
</feature>
<feature type="domain" description="Importin N-terminal" evidence="4">
    <location>
        <begin position="358"/>
        <end position="450"/>
    </location>
</feature>
<feature type="coiled-coil region" evidence="1">
    <location>
        <begin position="1337"/>
        <end position="1380"/>
    </location>
</feature>
<feature type="compositionally biased region" description="Low complexity" evidence="2">
    <location>
        <begin position="2155"/>
        <end position="2164"/>
    </location>
</feature>
<accession>A0A6M4JDF4</accession>
<evidence type="ECO:0000256" key="1">
    <source>
        <dbReference type="SAM" id="Coils"/>
    </source>
</evidence>
<feature type="coiled-coil region" evidence="1">
    <location>
        <begin position="1258"/>
        <end position="1285"/>
    </location>
</feature>
<feature type="coiled-coil region" evidence="1">
    <location>
        <begin position="1026"/>
        <end position="1079"/>
    </location>
</feature>
<feature type="coiled-coil region" evidence="1">
    <location>
        <begin position="247"/>
        <end position="285"/>
    </location>
</feature>
<feature type="chain" id="PRO_5026844789" description="Importin N-terminal domain-containing protein" evidence="3">
    <location>
        <begin position="24"/>
        <end position="3758"/>
    </location>
</feature>
<dbReference type="GO" id="GO:0006886">
    <property type="term" value="P:intracellular protein transport"/>
    <property type="evidence" value="ECO:0007669"/>
    <property type="project" value="InterPro"/>
</dbReference>
<dbReference type="Proteomes" id="UP000502118">
    <property type="component" value="Chromosome"/>
</dbReference>
<feature type="coiled-coil region" evidence="1">
    <location>
        <begin position="1410"/>
        <end position="1458"/>
    </location>
</feature>
<protein>
    <recommendedName>
        <fullName evidence="4">Importin N-terminal domain-containing protein</fullName>
    </recommendedName>
</protein>
<feature type="compositionally biased region" description="Polar residues" evidence="2">
    <location>
        <begin position="2142"/>
        <end position="2154"/>
    </location>
</feature>
<feature type="coiled-coil region" evidence="1">
    <location>
        <begin position="2596"/>
        <end position="2630"/>
    </location>
</feature>
<evidence type="ECO:0000313" key="6">
    <source>
        <dbReference type="Proteomes" id="UP000502118"/>
    </source>
</evidence>
<sequence>MKPNQKKLKKISGILATSTGVLAATTTAFIVEEVRLNNLIKEQERLWINLDNFKKDELKNDPFLTKIVQNILNDNPVLNLFNDTFKKVTIKIENLKFALEKFKAIIDDKKNKLFEKYISLQKEIKDYIDKDLKFDEYNLLKAELQNSSNDAKNSVYSDKSATNIINQIKILEDNLEKIKKAKALQDNDIKAMVFVDFESALKKLNDFINQTLSSHDFYDNLKSNEEINRDEIIKNINPETSSVGDILEAKEKLITELEIAKQKALEISKLELEKIYQKAKKYANEVLVTPDDMVVQQDLIKSSDEKYNLAKNSNDFDVVYDNIENISNYIKAAETQKYINDAIRENALDTFKEVTELANDFIKDFNDNKYPDIKKEISDVLANESKDINLKTFSKIYESANNILDKLNLKKEEAQKAYDNIKTILEQRENELNEPKYQSIKQEIIDLLNEQNKIRNNPEAKTREIWNSVEVLKNFESQINNKKQAKDNVNLKISEVENYIKTHTHEEDKDTIQKLKEALDNVKTNIQNSSDSADVQKQNNDLSIVFEQTKQAVNETAKNRDKTNTEYEKVVDKVNKLLDKLKDHDQLYPDLANKLKTKKTETDAIFAKKDTQSTNDQLTEAKNDLQNILNEVSAQKDQIDLDNLKKQYEDKLKEATDYDNGLDETKYAEIKNKLKNDLDAIKTAYDQNINDTSKPNNQKVEDVKEAIKKIINSLADAKHDKEAQDKNKKYQEYLRLKNLIKHFSNNDLQDTSSNFIKKPLNDEVSKQSQLIENTTQTNQPTLKDDVTIEQIQSSIDALQKAYDDANKLKVAKDNFDSQVDLAKAKLAEIKTPQLNPDDKQLYDTLKNTLDQSQDFFNNESNKTEDNFNQKATELDNAIKEADKQYKINKQKREQAKTNLENKINQIKKYVNDNLKTQDQNNSVIKPEHQATEQKISEELQKAKTINDNALSTENDLINALNSLNDQEQIMHTSETFDHKQKEATDFSNKLIDPLEKTIKNNLDLNIDSQTNNKINAANNLKNPNTLDNTIAQINKAKDDLNNALEEAKKQQLAVFQNTYDNLSNKAGQLLTELDESNVELNNKHPEYPEILNSLKTVKDQEDPKALSTATPTPTIEILKQAIPKLQKAYDDAYLAKSKADFDKVYQDILNKFKDDVDVNKYSQIKAAVIKHLQPQKDIRDKDSATANEINEATKLLKSLIPFFDLTKQKFDDYIETKKQVQTYKNNLESLHNPNYDEIINTLQQKLNDYSENTINEDEKLSQQKYQDYKQKLQEALDDAKIAKAKKDYDVELINKLTDKDFDSKYNNAKSKYNNEVQLVSQNLIESLNNSSNPKQKVKSYEMALQDLQKANASVEKNKAIDDYEQILDEAKTYANSLTNDYQKKVLYDLKNVITNNDNDKNHINKEENYLTVSKQRIKEATKNLKDALKQAQQEEKLIKAQKDNFDQKVSELQDAKQKYPNSATQLEQIHQEKVNELNEKINNIPPTIDANSYKDAADALEQAIKKAAYDKYQDLLNNQVKPYINNDLSSDKYNDIKTKLQDAIDSHITNQSSKDELDNAYDNLEQAFKKSQAKKDFDDTYQDIINVISNDQASDDSLLPKNEVVKNAIITKLTDQKAIRDNETSTTNDIIEAKNKLQENNNKLKTDLEDVVLHFNQYKDKFKEVLEYKNNLAVDQTEAKKILTDALEKYKQANITSDDILTNQKYDEFKNKLSEALDQAKSIEESKNNYTNEKNNPTPDSDFANYPESLKKYKDKGSEITGTNGLLKHALDAATTPEDMKNAYVDATNALKKAKEDIELNKAKEDYDKKVKELETLKNSLSKNNPQEKTIIDELQKAKDDSHNVLSPKENDHSVTKENYNDETNKLNKAIEKAKLDKSKKDYELAKNSANNTSTSDLNGNFPQTKQDYDSKLQDIQSDLNKKLTEAGDDVNKQKQAYDEAKDAIDNLNNNLDTNKTNETNQKQQEYENSLNKLNDALKEAEKIQDDTLKNKIKTKLQEAKDKAQKLLTEPKTPNKYDEAKKVLEDAINSAKTDEFDHLKQQADSFVTNDLNDQKYNDIKQTLNNVKDTENNNVHLNNATATTQNIQESINKLKEALDNAKNQKAKKDFDDKYDSLKNSTSNDKIKKAIEKELKPYKDIRDNPSSTTDAINEATNNLSNSNLNNKINQTNEKQKEYDNELANALDNEQKLNQKFGSDESAKNQYTQKLQEAKDELQKVLDNENSSLDDIKHAYEDAKDKIKELNSGADSVHNDAVTKYKEALKTAKDKKDSITKQEESKIKKDLENKISTNTIQENNIDSTPTNDLKQKTRELQNATEQATQKQQEIQSAKQGYDNKVTEVTDAKTKYPAYTADLQNAIDSAKSIIDGKQTNKTIESSDFDTQKDNLQKALDKVKAKKAFDDAYETLKNNGSTEQIKKAIEKEAKQYKDIKDNSNSTTDAIKKATSDLNGSNISNKVTQTNAKKDEYDKELQKVLDDTKLAQKFGNDVAAKNKYKEEIKKAKDALEAVLNSENPSLDNLKDAYQKAKDKIKELNANVENTHNQAVDEYKKALEAAKTKKESLNDAEESKIKKDLENKISTNTIQENNIDSTPTSELKQKTEALKTAKTNADQKQQEIQNAKQGYDAKVNELKTAKTTYSTYSEELDKALTDASSAITNKQTNKTIESSDFNTQKDNLQKALDKVKAKDHFDKEYNSILSSVGDNSNHSNIKNAVINKLADQKKIKDDANSTTQQINDATTNLHKDTTIQTINAAKEALNNLITKENELTNLKTTTYNSDDEIKNYIDTVTNNPNNLHTSVAQDHALEINSYTSKKPTIQNTINKAKEIKDQKNIYSNSLNSLNDKVSKITGENAAKAKQLLQNQINWITNKIRTDITNAHNDPDKLKKVYTDANASTQTLLNNVDKYKAIADYEAKLAEVTTYKNGLNNKQEYNKIKNDLTKAISQSESTSNKNNEYRNKNANDIKQAIKILDDAKKAAEAEKTKIDAAKQGYDAKVNEYNQYKNKQENNEWKNSLATEQTHQENALNTKIHNNTIVSGDYTLAKEALDNKIKEVAGLKYKKLSEDVKTYITSTLSTSDNYYKDLKNALESTKTTEDNKSLIPTHQPTREQAEASYTTLNSKYTEIKDKYAQRTTLINSFNNAKNNANAAKTQIKTDYADINIDSWIEEEMKKINNKFTSDVNNSLIDNSFTNAITSYQQLIPNAYKEIVKNIQQKIQTALSESQENRIQESRNEYTELEKLKSQLDSMNYSNDSYKELIKNINNKVNNHISTINSNKEKYRTEHEAALAKITEHENSVKQLESELTNWTPVDTNWGKSIGETANNALIRNDKTLRDEAINNIKKQIDELKKQAEQKSIASNTTVKNSTLNPLTQEKLTKYTDSLKAITETFISNADIQNPENGFNGGRGPWDKQTLVGYTLNSQLLNLYNNLKNQFIESYNDKNTKKTDLTIKDYKNYRDKVYNYIKLYEDEMYKLKKLLKTYIDYNEKDEDGKYLQAFRKAYGYLPLIAGYKPWHDKLNDYYKLLKYSTFMFKEFDSFKVNDNNQTQNLHFKDVYETIYQLQSYSTEANKNETDESKGLYQFINKMKSEMGDLKAKSANFNNPQIKYRENYYWQKQNNHDQDKVTSISFKNKNYSFYDYIEFMIKSLKAKRASSNHPIFILKQDSYYKEVDHLSSSRQEFNNTSTPNDEYKKHQTKIEEWIADYFKEIDSNFDDNAQKHIYKQLLLWDGKDNTAENIKVNETLNYYSNENNSGLTK</sequence>
<feature type="region of interest" description="Disordered" evidence="2">
    <location>
        <begin position="2312"/>
        <end position="2331"/>
    </location>
</feature>
<feature type="region of interest" description="Disordered" evidence="2">
    <location>
        <begin position="2138"/>
        <end position="2164"/>
    </location>
</feature>
<feature type="coiled-coil region" evidence="1">
    <location>
        <begin position="92"/>
        <end position="130"/>
    </location>
</feature>
<feature type="signal peptide" evidence="3">
    <location>
        <begin position="1"/>
        <end position="23"/>
    </location>
</feature>
<feature type="compositionally biased region" description="Polar residues" evidence="2">
    <location>
        <begin position="2313"/>
        <end position="2331"/>
    </location>
</feature>
<feature type="coiled-coil region" evidence="1">
    <location>
        <begin position="3222"/>
        <end position="3305"/>
    </location>
</feature>
<reference evidence="5 6" key="1">
    <citation type="submission" date="2020-05" db="EMBL/GenBank/DDBJ databases">
        <title>Novel Mycoplasma species detected in Mirounga angustirostris (northern elephant seal) from the USA.</title>
        <authorList>
            <person name="Volokhov D.V."/>
        </authorList>
    </citation>
    <scope>NUCLEOTIDE SEQUENCE [LARGE SCALE GENOMIC DNA]</scope>
    <source>
        <strain evidence="5 6">Mirounga ES2806-NAS</strain>
    </source>
</reference>
<dbReference type="EMBL" id="CP053097">
    <property type="protein sequence ID" value="QJR44099.1"/>
    <property type="molecule type" value="Genomic_DNA"/>
</dbReference>
<proteinExistence type="predicted"/>
<dbReference type="RefSeq" id="WP_171112825.1">
    <property type="nucleotide sequence ID" value="NZ_CP053097.1"/>
</dbReference>
<dbReference type="KEGG" id="mmio:HLA92_01455"/>
<feature type="coiled-coil region" evidence="1">
    <location>
        <begin position="864"/>
        <end position="912"/>
    </location>
</feature>
<keyword evidence="6" id="KW-1185">Reference proteome</keyword>
<organism evidence="5 6">
    <name type="scientific">Mycoplasma miroungirhinis</name>
    <dbReference type="NCBI Taxonomy" id="754516"/>
    <lineage>
        <taxon>Bacteria</taxon>
        <taxon>Bacillati</taxon>
        <taxon>Mycoplasmatota</taxon>
        <taxon>Mollicutes</taxon>
        <taxon>Mycoplasmataceae</taxon>
        <taxon>Mycoplasma</taxon>
    </lineage>
</organism>
<feature type="coiled-coil region" evidence="1">
    <location>
        <begin position="2962"/>
        <end position="2992"/>
    </location>
</feature>